<gene>
    <name evidence="3" type="ORF">GTZ99_14870</name>
</gene>
<keyword evidence="1" id="KW-0472">Membrane</keyword>
<keyword evidence="4" id="KW-1185">Reference proteome</keyword>
<reference evidence="4" key="1">
    <citation type="submission" date="2020-01" db="EMBL/GenBank/DDBJ databases">
        <title>Sphingomonas sp. strain CSW-10.</title>
        <authorList>
            <person name="Chen W.-M."/>
        </authorList>
    </citation>
    <scope>NUCLEOTIDE SEQUENCE [LARGE SCALE GENOMIC DNA]</scope>
    <source>
        <strain evidence="4">FSY-8</strain>
    </source>
</reference>
<dbReference type="RefSeq" id="WP_161720278.1">
    <property type="nucleotide sequence ID" value="NZ_JAAAPO010000006.1"/>
</dbReference>
<feature type="transmembrane region" description="Helical" evidence="1">
    <location>
        <begin position="70"/>
        <end position="97"/>
    </location>
</feature>
<dbReference type="Pfam" id="PF10110">
    <property type="entry name" value="GPDPase_memb"/>
    <property type="match status" value="1"/>
</dbReference>
<name>A0ABW9XH07_9SPHN</name>
<evidence type="ECO:0000313" key="4">
    <source>
        <dbReference type="Proteomes" id="UP000753724"/>
    </source>
</evidence>
<keyword evidence="1" id="KW-0812">Transmembrane</keyword>
<evidence type="ECO:0000259" key="2">
    <source>
        <dbReference type="Pfam" id="PF10110"/>
    </source>
</evidence>
<comment type="caution">
    <text evidence="3">The sequence shown here is derived from an EMBL/GenBank/DDBJ whole genome shotgun (WGS) entry which is preliminary data.</text>
</comment>
<feature type="transmembrane region" description="Helical" evidence="1">
    <location>
        <begin position="118"/>
        <end position="142"/>
    </location>
</feature>
<feature type="transmembrane region" description="Helical" evidence="1">
    <location>
        <begin position="197"/>
        <end position="228"/>
    </location>
</feature>
<feature type="transmembrane region" description="Helical" evidence="1">
    <location>
        <begin position="20"/>
        <end position="42"/>
    </location>
</feature>
<organism evidence="3 4">
    <name type="scientific">Novosphingobium ovatum</name>
    <dbReference type="NCBI Taxonomy" id="1908523"/>
    <lineage>
        <taxon>Bacteria</taxon>
        <taxon>Pseudomonadati</taxon>
        <taxon>Pseudomonadota</taxon>
        <taxon>Alphaproteobacteria</taxon>
        <taxon>Sphingomonadales</taxon>
        <taxon>Sphingomonadaceae</taxon>
        <taxon>Novosphingobium</taxon>
    </lineage>
</organism>
<proteinExistence type="predicted"/>
<sequence length="277" mass="29224">MKIDTNLAWQRVSRSVSANLALALPLAGVFSLLPALAVLFFVPQPLMEGDIKMNEVVAAMRHYVDTYRPWLPLIFGAQLAQFALQAAGSLALVALFADRALPTVGDAISIALRRVLPYLAAEFLFTTLIAAIALTLLGAAAASDSLPLLIITGLGLAVVVCYVVLRLLLLAPVMVIERQTNPARALTRSWQLTRGQVGPMLLVAALMTLLQAVVAQACGLVAGALVALVADAAAGRMANMAVIVVVASGFAIYMAAFVAEFHRQLTAPERHSASPFA</sequence>
<evidence type="ECO:0000313" key="3">
    <source>
        <dbReference type="EMBL" id="NBC37835.1"/>
    </source>
</evidence>
<feature type="domain" description="Glycerophosphoryl diester phosphodiesterase membrane" evidence="2">
    <location>
        <begin position="151"/>
        <end position="254"/>
    </location>
</feature>
<feature type="transmembrane region" description="Helical" evidence="1">
    <location>
        <begin position="148"/>
        <end position="176"/>
    </location>
</feature>
<keyword evidence="1" id="KW-1133">Transmembrane helix</keyword>
<protein>
    <recommendedName>
        <fullName evidence="2">Glycerophosphoryl diester phosphodiesterase membrane domain-containing protein</fullName>
    </recommendedName>
</protein>
<dbReference type="Proteomes" id="UP000753724">
    <property type="component" value="Unassembled WGS sequence"/>
</dbReference>
<accession>A0ABW9XH07</accession>
<dbReference type="EMBL" id="JAAAPO010000006">
    <property type="protein sequence ID" value="NBC37835.1"/>
    <property type="molecule type" value="Genomic_DNA"/>
</dbReference>
<feature type="transmembrane region" description="Helical" evidence="1">
    <location>
        <begin position="240"/>
        <end position="261"/>
    </location>
</feature>
<evidence type="ECO:0000256" key="1">
    <source>
        <dbReference type="SAM" id="Phobius"/>
    </source>
</evidence>
<dbReference type="InterPro" id="IPR018476">
    <property type="entry name" value="GlyceroP-diester-Pdiesterase_M"/>
</dbReference>